<keyword evidence="1 4" id="KW-0378">Hydrolase</keyword>
<evidence type="ECO:0000313" key="5">
    <source>
        <dbReference type="EMBL" id="EGW32112.1"/>
    </source>
</evidence>
<dbReference type="PANTHER" id="PTHR28283">
    <property type="entry name" value="3',5'-CYCLIC-NUCLEOTIDE PHOSPHODIESTERASE 1"/>
    <property type="match status" value="1"/>
</dbReference>
<dbReference type="GeneID" id="18870931"/>
<dbReference type="PANTHER" id="PTHR28283:SF1">
    <property type="entry name" value="3',5'-CYCLIC-NUCLEOTIDE PHOSPHODIESTERASE 1"/>
    <property type="match status" value="1"/>
</dbReference>
<protein>
    <submittedName>
        <fullName evidence="5">3',5'-cyclic-nucleotide phosphodiesterase (3':5'-CNP)</fullName>
    </submittedName>
</protein>
<dbReference type="PROSITE" id="PS00607">
    <property type="entry name" value="PDEASE_II"/>
    <property type="match status" value="1"/>
</dbReference>
<keyword evidence="6" id="KW-1185">Reference proteome</keyword>
<comment type="similarity">
    <text evidence="3 4">Belongs to the cyclic nucleotide phosphodiesterase class-II family.</text>
</comment>
<dbReference type="PIRSF" id="PIRSF000962">
    <property type="entry name" value="Cyc_nuc_PDEase"/>
    <property type="match status" value="1"/>
</dbReference>
<dbReference type="GO" id="GO:0047555">
    <property type="term" value="F:3',5'-cyclic-GMP phosphodiesterase activity"/>
    <property type="evidence" value="ECO:0007669"/>
    <property type="project" value="TreeGrafter"/>
</dbReference>
<dbReference type="Pfam" id="PF02112">
    <property type="entry name" value="PDEase_II"/>
    <property type="match status" value="1"/>
</dbReference>
<evidence type="ECO:0000256" key="3">
    <source>
        <dbReference type="ARBA" id="ARBA00025762"/>
    </source>
</evidence>
<name>G3APD5_SPAPN</name>
<dbReference type="AlphaFoldDB" id="G3APD5"/>
<dbReference type="Proteomes" id="UP000000709">
    <property type="component" value="Unassembled WGS sequence"/>
</dbReference>
<sequence length="392" mass="43872">MSFELTFLGSSGGPLEGSTCSILVKPSHIPYKTIIADQSLTDELICIDAGCGIGQLADIIHHETATQKPQCKLLDYYPDSHPISDYYHKKVTVTTPFSKLAQRRAMFYSQTIFNLVSTYLITHPHLDHVASLVINSAGFCNSPTKQVYGSSHTIDALQRHLFNGVIWPNMPSFEILNLIPVQFTQPTLINNSVYTITMFKLSHGELNKLDDHRRRSVIAIPTNGAAAHKQHYSSSAYLVKHNITGASLLVFGDFESDIISKLNRNQALWKAVAPFIISKKLKGIVVECSNSSNVPEDELYGHLTPSHLVYELNQLRKLCIELDPDNDEPLRGLNIVVNHIKDPIVNFECGEKQAERLKDPRYQVLSELNKLNEVERLHCRFSIALSGVSLII</sequence>
<dbReference type="InterPro" id="IPR000396">
    <property type="entry name" value="Pdiesterase2"/>
</dbReference>
<dbReference type="GO" id="GO:0006198">
    <property type="term" value="P:cAMP catabolic process"/>
    <property type="evidence" value="ECO:0007669"/>
    <property type="project" value="UniProtKB-UniRule"/>
</dbReference>
<keyword evidence="2 4" id="KW-0114">cAMP</keyword>
<dbReference type="InterPro" id="IPR036866">
    <property type="entry name" value="RibonucZ/Hydroxyglut_hydro"/>
</dbReference>
<dbReference type="EMBL" id="GL996502">
    <property type="protein sequence ID" value="EGW32112.1"/>
    <property type="molecule type" value="Genomic_DNA"/>
</dbReference>
<dbReference type="GO" id="GO:1902660">
    <property type="term" value="P:negative regulation of glucose mediated signaling pathway"/>
    <property type="evidence" value="ECO:0007669"/>
    <property type="project" value="TreeGrafter"/>
</dbReference>
<dbReference type="KEGG" id="spaa:SPAPADRAFT_152571"/>
<evidence type="ECO:0000256" key="4">
    <source>
        <dbReference type="PIRNR" id="PIRNR000962"/>
    </source>
</evidence>
<dbReference type="HOGENOM" id="CLU_016658_2_1_1"/>
<dbReference type="STRING" id="619300.G3APD5"/>
<dbReference type="Gene3D" id="3.60.15.10">
    <property type="entry name" value="Ribonuclease Z/Hydroxyacylglutathione hydrolase-like"/>
    <property type="match status" value="1"/>
</dbReference>
<dbReference type="InterPro" id="IPR024225">
    <property type="entry name" value="cAMP-PdiesteraseII_CS"/>
</dbReference>
<dbReference type="OMA" id="YYITHPH"/>
<dbReference type="GO" id="GO:0004115">
    <property type="term" value="F:3',5'-cyclic-AMP phosphodiesterase activity"/>
    <property type="evidence" value="ECO:0007669"/>
    <property type="project" value="UniProtKB-UniRule"/>
</dbReference>
<evidence type="ECO:0000256" key="1">
    <source>
        <dbReference type="ARBA" id="ARBA00022801"/>
    </source>
</evidence>
<organism evidence="6">
    <name type="scientific">Spathaspora passalidarum (strain NRRL Y-27907 / 11-Y1)</name>
    <dbReference type="NCBI Taxonomy" id="619300"/>
    <lineage>
        <taxon>Eukaryota</taxon>
        <taxon>Fungi</taxon>
        <taxon>Dikarya</taxon>
        <taxon>Ascomycota</taxon>
        <taxon>Saccharomycotina</taxon>
        <taxon>Pichiomycetes</taxon>
        <taxon>Debaryomycetaceae</taxon>
        <taxon>Spathaspora</taxon>
    </lineage>
</organism>
<dbReference type="SUPFAM" id="SSF56281">
    <property type="entry name" value="Metallo-hydrolase/oxidoreductase"/>
    <property type="match status" value="1"/>
</dbReference>
<accession>G3APD5</accession>
<dbReference type="eggNOG" id="ENOG502RFKK">
    <property type="taxonomic scope" value="Eukaryota"/>
</dbReference>
<dbReference type="CDD" id="cd07735">
    <property type="entry name" value="class_II_PDE_MBL-fold"/>
    <property type="match status" value="1"/>
</dbReference>
<evidence type="ECO:0000256" key="2">
    <source>
        <dbReference type="ARBA" id="ARBA00023149"/>
    </source>
</evidence>
<reference evidence="5 6" key="1">
    <citation type="journal article" date="2011" name="Proc. Natl. Acad. Sci. U.S.A.">
        <title>Comparative genomics of xylose-fermenting fungi for enhanced biofuel production.</title>
        <authorList>
            <person name="Wohlbach D.J."/>
            <person name="Kuo A."/>
            <person name="Sato T.K."/>
            <person name="Potts K.M."/>
            <person name="Salamov A.A."/>
            <person name="LaButti K.M."/>
            <person name="Sun H."/>
            <person name="Clum A."/>
            <person name="Pangilinan J.L."/>
            <person name="Lindquist E.A."/>
            <person name="Lucas S."/>
            <person name="Lapidus A."/>
            <person name="Jin M."/>
            <person name="Gunawan C."/>
            <person name="Balan V."/>
            <person name="Dale B.E."/>
            <person name="Jeffries T.W."/>
            <person name="Zinkel R."/>
            <person name="Barry K.W."/>
            <person name="Grigoriev I.V."/>
            <person name="Gasch A.P."/>
        </authorList>
    </citation>
    <scope>NUCLEOTIDE SEQUENCE [LARGE SCALE GENOMIC DNA]</scope>
    <source>
        <strain evidence="6">NRRL Y-27907 / 11-Y1</strain>
    </source>
</reference>
<evidence type="ECO:0000313" key="6">
    <source>
        <dbReference type="Proteomes" id="UP000000709"/>
    </source>
</evidence>
<dbReference type="PRINTS" id="PR00388">
    <property type="entry name" value="PDIESTERASE2"/>
</dbReference>
<dbReference type="RefSeq" id="XP_007375388.1">
    <property type="nucleotide sequence ID" value="XM_007375326.1"/>
</dbReference>
<gene>
    <name evidence="5" type="ORF">SPAPADRAFT_152571</name>
</gene>
<dbReference type="FunCoup" id="G3APD5">
    <property type="interactions" value="60"/>
</dbReference>
<proteinExistence type="inferred from homology"/>
<dbReference type="InParanoid" id="G3APD5"/>